<organism evidence="1">
    <name type="scientific">Siphoviridae sp. ctksc2</name>
    <dbReference type="NCBI Taxonomy" id="2825645"/>
    <lineage>
        <taxon>Viruses</taxon>
        <taxon>Duplodnaviria</taxon>
        <taxon>Heunggongvirae</taxon>
        <taxon>Uroviricota</taxon>
        <taxon>Caudoviricetes</taxon>
    </lineage>
</organism>
<name>A0A8S5US66_9CAUD</name>
<reference evidence="1" key="1">
    <citation type="journal article" date="2021" name="Proc. Natl. Acad. Sci. U.S.A.">
        <title>A Catalog of Tens of Thousands of Viruses from Human Metagenomes Reveals Hidden Associations with Chronic Diseases.</title>
        <authorList>
            <person name="Tisza M.J."/>
            <person name="Buck C.B."/>
        </authorList>
    </citation>
    <scope>NUCLEOTIDE SEQUENCE</scope>
    <source>
        <strain evidence="1">Ctksc2</strain>
    </source>
</reference>
<dbReference type="EMBL" id="BK016127">
    <property type="protein sequence ID" value="DAF97214.1"/>
    <property type="molecule type" value="Genomic_DNA"/>
</dbReference>
<protein>
    <submittedName>
        <fullName evidence="1">Uncharacterized protein</fullName>
    </submittedName>
</protein>
<evidence type="ECO:0000313" key="1">
    <source>
        <dbReference type="EMBL" id="DAF97214.1"/>
    </source>
</evidence>
<accession>A0A8S5US66</accession>
<sequence length="216" mass="23372">MDALDAAKAGLKRGQGGGASVTPCSRPPVRLGIIQAASAHERTLLKWAKWIADLTSCSTPQTWRAVGVQLYEASLHPGRPELATLIPEVLAAIRALTALVDVPEDARFYGRCLTDLGDRGVCDQPIYAAPGSSWARCPACDTQWELQPLLQSHLEAAADWLVTPDEGARLLTQAGYPTRAATIRLWKHRGHLTDHEGRYHVGDLLAAAARRKDKAA</sequence>
<proteinExistence type="predicted"/>